<keyword evidence="2" id="KW-1185">Reference proteome</keyword>
<name>A0ACC2XNM4_9TREE</name>
<reference evidence="1" key="1">
    <citation type="submission" date="2023-04" db="EMBL/GenBank/DDBJ databases">
        <title>Draft Genome sequencing of Naganishia species isolated from polar environments using Oxford Nanopore Technology.</title>
        <authorList>
            <person name="Leo P."/>
            <person name="Venkateswaran K."/>
        </authorList>
    </citation>
    <scope>NUCLEOTIDE SEQUENCE</scope>
    <source>
        <strain evidence="1">MNA-CCFEE 5425</strain>
    </source>
</reference>
<evidence type="ECO:0000313" key="1">
    <source>
        <dbReference type="EMBL" id="KAJ9125679.1"/>
    </source>
</evidence>
<evidence type="ECO:0000313" key="2">
    <source>
        <dbReference type="Proteomes" id="UP001243375"/>
    </source>
</evidence>
<comment type="caution">
    <text evidence="1">The sequence shown here is derived from an EMBL/GenBank/DDBJ whole genome shotgun (WGS) entry which is preliminary data.</text>
</comment>
<protein>
    <submittedName>
        <fullName evidence="1">Uncharacterized protein</fullName>
    </submittedName>
</protein>
<organism evidence="1 2">
    <name type="scientific">Naganishia vaughanmartiniae</name>
    <dbReference type="NCBI Taxonomy" id="1424756"/>
    <lineage>
        <taxon>Eukaryota</taxon>
        <taxon>Fungi</taxon>
        <taxon>Dikarya</taxon>
        <taxon>Basidiomycota</taxon>
        <taxon>Agaricomycotina</taxon>
        <taxon>Tremellomycetes</taxon>
        <taxon>Filobasidiales</taxon>
        <taxon>Filobasidiaceae</taxon>
        <taxon>Naganishia</taxon>
    </lineage>
</organism>
<gene>
    <name evidence="1" type="ORF">QFC22_000641</name>
</gene>
<sequence length="531" mass="58393">MATRKFSADDVKLDTENIEYAEDLKQVDSSRAADAAAETIVVTEEDDRRIRRAIDRNILPILIWVYWLQILDKSLLGYASVFGLQVDAKLKGTQYSFIGSVAPIAQICWLPFSSYLIVRVKSRPLMAVLVLGWGAACIGMGFSKSYSSLVATRFILGLFEAAVLPLFSIITSQWYRRSEQPLRVAMWYGTNGLATILGSAGSFALGHAKPKGLYSWQLIFLVAGCLTVVTPVWIWFKLDSDIAHARFLSPEDRLKAVERVKSNKTGVGSNQYKWGQVLEAFLEPKTWLWIAMSLAVNVGASVTNVFGPLIISGLGFDKYHVSLLNIPFGACQLLAIVASSYAAYKFRIKSAILAGCMVPVVVGLVMLYTLKRDNSAPLLVAYYFLALIFAANPLLVSWIMSNTAGTTKKSVTMMNYNIGSSAGNIIGPLLFNAKDKPAYKPGLKATMGIFIALMIMIGLQALNLAILNRMKAKERVSRGMSATVVDHSMDVKFSTVRPEGMEEGTEVETDGDSEAALDMTDRKQLTFLYVL</sequence>
<accession>A0ACC2XNM4</accession>
<dbReference type="Proteomes" id="UP001243375">
    <property type="component" value="Unassembled WGS sequence"/>
</dbReference>
<proteinExistence type="predicted"/>
<dbReference type="EMBL" id="JASBWU010000001">
    <property type="protein sequence ID" value="KAJ9125679.1"/>
    <property type="molecule type" value="Genomic_DNA"/>
</dbReference>